<protein>
    <submittedName>
        <fullName evidence="1">Uncharacterized protein</fullName>
    </submittedName>
</protein>
<accession>A0A699HHZ0</accession>
<comment type="caution">
    <text evidence="1">The sequence shown here is derived from an EMBL/GenBank/DDBJ whole genome shotgun (WGS) entry which is preliminary data.</text>
</comment>
<reference evidence="1" key="1">
    <citation type="journal article" date="2019" name="Sci. Rep.">
        <title>Draft genome of Tanacetum cinerariifolium, the natural source of mosquito coil.</title>
        <authorList>
            <person name="Yamashiro T."/>
            <person name="Shiraishi A."/>
            <person name="Satake H."/>
            <person name="Nakayama K."/>
        </authorList>
    </citation>
    <scope>NUCLEOTIDE SEQUENCE</scope>
</reference>
<dbReference type="EMBL" id="BKCJ010142835">
    <property type="protein sequence ID" value="GEX97511.1"/>
    <property type="molecule type" value="Genomic_DNA"/>
</dbReference>
<proteinExistence type="predicted"/>
<sequence>MLSAKLQVKEDSEMARDLVMKIFMEANKPKSRCLDTSSSDQELELKKLDGLLGKIDTAAEVTEEITLSS</sequence>
<organism evidence="1">
    <name type="scientific">Tanacetum cinerariifolium</name>
    <name type="common">Dalmatian daisy</name>
    <name type="synonym">Chrysanthemum cinerariifolium</name>
    <dbReference type="NCBI Taxonomy" id="118510"/>
    <lineage>
        <taxon>Eukaryota</taxon>
        <taxon>Viridiplantae</taxon>
        <taxon>Streptophyta</taxon>
        <taxon>Embryophyta</taxon>
        <taxon>Tracheophyta</taxon>
        <taxon>Spermatophyta</taxon>
        <taxon>Magnoliopsida</taxon>
        <taxon>eudicotyledons</taxon>
        <taxon>Gunneridae</taxon>
        <taxon>Pentapetalae</taxon>
        <taxon>asterids</taxon>
        <taxon>campanulids</taxon>
        <taxon>Asterales</taxon>
        <taxon>Asteraceae</taxon>
        <taxon>Asteroideae</taxon>
        <taxon>Anthemideae</taxon>
        <taxon>Anthemidinae</taxon>
        <taxon>Tanacetum</taxon>
    </lineage>
</organism>
<dbReference type="AlphaFoldDB" id="A0A699HHZ0"/>
<name>A0A699HHZ0_TANCI</name>
<gene>
    <name evidence="1" type="ORF">Tci_369486</name>
</gene>
<evidence type="ECO:0000313" key="1">
    <source>
        <dbReference type="EMBL" id="GEX97511.1"/>
    </source>
</evidence>